<evidence type="ECO:0000259" key="1">
    <source>
        <dbReference type="Pfam" id="PF00501"/>
    </source>
</evidence>
<dbReference type="InterPro" id="IPR050237">
    <property type="entry name" value="ATP-dep_AMP-bd_enzyme"/>
</dbReference>
<dbReference type="InterPro" id="IPR025110">
    <property type="entry name" value="AMP-bd_C"/>
</dbReference>
<dbReference type="EMBL" id="FZNW01000029">
    <property type="protein sequence ID" value="SNR89595.1"/>
    <property type="molecule type" value="Genomic_DNA"/>
</dbReference>
<evidence type="ECO:0000313" key="4">
    <source>
        <dbReference type="Proteomes" id="UP000198348"/>
    </source>
</evidence>
<dbReference type="CDD" id="cd05924">
    <property type="entry name" value="FACL_like_5"/>
    <property type="match status" value="1"/>
</dbReference>
<protein>
    <submittedName>
        <fullName evidence="3">Acyl-CoA synthetase (AMP-forming)/AMP-acid ligase II</fullName>
    </submittedName>
</protein>
<dbReference type="Proteomes" id="UP000198348">
    <property type="component" value="Unassembled WGS sequence"/>
</dbReference>
<dbReference type="InterPro" id="IPR020845">
    <property type="entry name" value="AMP-binding_CS"/>
</dbReference>
<feature type="domain" description="AMP-dependent synthetase/ligase" evidence="1">
    <location>
        <begin position="9"/>
        <end position="389"/>
    </location>
</feature>
<dbReference type="SUPFAM" id="SSF56801">
    <property type="entry name" value="Acetyl-CoA synthetase-like"/>
    <property type="match status" value="1"/>
</dbReference>
<dbReference type="InterPro" id="IPR045851">
    <property type="entry name" value="AMP-bd_C_sf"/>
</dbReference>
<dbReference type="PANTHER" id="PTHR43767:SF1">
    <property type="entry name" value="NONRIBOSOMAL PEPTIDE SYNTHASE PES1 (EUROFUNG)-RELATED"/>
    <property type="match status" value="1"/>
</dbReference>
<keyword evidence="3" id="KW-0436">Ligase</keyword>
<sequence>MSFNIADMFEHAVDLMPDRVAVICGDRQVTYSQLEERSNRLAHHLAAHGVGEGSHVGLYLRNSIEAMETMLAAYKLRSVAINVNYRYTASELRYIVDNADLVALVHESGYADTVAEVLPDTPRLRHRVVVDDGVTEPATDGGTVRYEEALAASSPERAFPSRTSDDLYILYTGGTTGAPKGVMWRHEDIWRVLGGGIDFYTGEAVRDEWQQARQGAEGEGSTWFTIPPLIHGAAQWPALSALFSGGTLVLTPQFDPHEVWQLVERHAVNIAVITGDAMARPLIEALSEGGYDASSLVAIGSGAALFSPSVKRQCLEALPHVVISDSIGSSETGFGGMSVAARDDSSDRGPRVQAGAETVVLDENDRPVRPGSGVVGRLARGGHLPLGYYKDPEKSAAMFVESEGKRYAIPGDWATVEEDGSITLLGRGNRCVNTGGEKVFPEEVEAALKSHADVFDAVVVGVPDERFGQRVAAVVELRPGRRLDFDGVSAHVRRELAGYKVPRSVWVADRIVRSPSGKPDYRWAERFTSEHAAVAHG</sequence>
<dbReference type="NCBIfam" id="NF005863">
    <property type="entry name" value="PRK07798.1"/>
    <property type="match status" value="1"/>
</dbReference>
<organism evidence="3 4">
    <name type="scientific">Haloechinothrix alba</name>
    <dbReference type="NCBI Taxonomy" id="664784"/>
    <lineage>
        <taxon>Bacteria</taxon>
        <taxon>Bacillati</taxon>
        <taxon>Actinomycetota</taxon>
        <taxon>Actinomycetes</taxon>
        <taxon>Pseudonocardiales</taxon>
        <taxon>Pseudonocardiaceae</taxon>
        <taxon>Haloechinothrix</taxon>
    </lineage>
</organism>
<dbReference type="Gene3D" id="3.40.50.12780">
    <property type="entry name" value="N-terminal domain of ligase-like"/>
    <property type="match status" value="1"/>
</dbReference>
<keyword evidence="4" id="KW-1185">Reference proteome</keyword>
<dbReference type="RefSeq" id="WP_089303277.1">
    <property type="nucleotide sequence ID" value="NZ_FZNW01000029.1"/>
</dbReference>
<feature type="domain" description="AMP-binding enzyme C-terminal" evidence="2">
    <location>
        <begin position="443"/>
        <end position="518"/>
    </location>
</feature>
<dbReference type="InterPro" id="IPR042099">
    <property type="entry name" value="ANL_N_sf"/>
</dbReference>
<dbReference type="GO" id="GO:0016878">
    <property type="term" value="F:acid-thiol ligase activity"/>
    <property type="evidence" value="ECO:0007669"/>
    <property type="project" value="UniProtKB-ARBA"/>
</dbReference>
<dbReference type="Pfam" id="PF00501">
    <property type="entry name" value="AMP-binding"/>
    <property type="match status" value="1"/>
</dbReference>
<dbReference type="OrthoDB" id="3443462at2"/>
<dbReference type="AlphaFoldDB" id="A0A239A1R7"/>
<dbReference type="PANTHER" id="PTHR43767">
    <property type="entry name" value="LONG-CHAIN-FATTY-ACID--COA LIGASE"/>
    <property type="match status" value="1"/>
</dbReference>
<evidence type="ECO:0000259" key="2">
    <source>
        <dbReference type="Pfam" id="PF13193"/>
    </source>
</evidence>
<reference evidence="3 4" key="1">
    <citation type="submission" date="2017-06" db="EMBL/GenBank/DDBJ databases">
        <authorList>
            <person name="Kim H.J."/>
            <person name="Triplett B.A."/>
        </authorList>
    </citation>
    <scope>NUCLEOTIDE SEQUENCE [LARGE SCALE GENOMIC DNA]</scope>
    <source>
        <strain evidence="3 4">DSM 45207</strain>
    </source>
</reference>
<name>A0A239A1R7_9PSEU</name>
<gene>
    <name evidence="3" type="ORF">SAMN06265360_12921</name>
</gene>
<dbReference type="Gene3D" id="3.30.300.30">
    <property type="match status" value="1"/>
</dbReference>
<dbReference type="InterPro" id="IPR000873">
    <property type="entry name" value="AMP-dep_synth/lig_dom"/>
</dbReference>
<proteinExistence type="predicted"/>
<evidence type="ECO:0000313" key="3">
    <source>
        <dbReference type="EMBL" id="SNR89595.1"/>
    </source>
</evidence>
<accession>A0A239A1R7</accession>
<dbReference type="PROSITE" id="PS00455">
    <property type="entry name" value="AMP_BINDING"/>
    <property type="match status" value="1"/>
</dbReference>
<dbReference type="Pfam" id="PF13193">
    <property type="entry name" value="AMP-binding_C"/>
    <property type="match status" value="1"/>
</dbReference>